<proteinExistence type="predicted"/>
<organism evidence="1 2">
    <name type="scientific">Levilactobacillus lanxiensis</name>
    <dbReference type="NCBI Taxonomy" id="2799568"/>
    <lineage>
        <taxon>Bacteria</taxon>
        <taxon>Bacillati</taxon>
        <taxon>Bacillota</taxon>
        <taxon>Bacilli</taxon>
        <taxon>Lactobacillales</taxon>
        <taxon>Lactobacillaceae</taxon>
        <taxon>Levilactobacillus</taxon>
    </lineage>
</organism>
<protein>
    <recommendedName>
        <fullName evidence="3">Peptidylprolyl isomerase</fullName>
    </recommendedName>
</protein>
<dbReference type="RefSeq" id="WP_203646747.1">
    <property type="nucleotide sequence ID" value="NZ_BOLN01000011.1"/>
</dbReference>
<gene>
    <name evidence="1" type="ORF">ACFQ44_12630</name>
</gene>
<comment type="caution">
    <text evidence="1">The sequence shown here is derived from an EMBL/GenBank/DDBJ whole genome shotgun (WGS) entry which is preliminary data.</text>
</comment>
<sequence>MAVDGLNLLIDKQLADKVDGILEANNLTMEDLIKTLYAQISTEKAVPDLTAFVKSQLASTETK</sequence>
<dbReference type="InterPro" id="IPR013321">
    <property type="entry name" value="Arc_rbn_hlx_hlx"/>
</dbReference>
<evidence type="ECO:0000313" key="2">
    <source>
        <dbReference type="Proteomes" id="UP001597189"/>
    </source>
</evidence>
<dbReference type="EMBL" id="JBHTOD010000011">
    <property type="protein sequence ID" value="MFD1456505.1"/>
    <property type="molecule type" value="Genomic_DNA"/>
</dbReference>
<evidence type="ECO:0000313" key="1">
    <source>
        <dbReference type="EMBL" id="MFD1456505.1"/>
    </source>
</evidence>
<dbReference type="Gene3D" id="1.10.1220.10">
    <property type="entry name" value="Met repressor-like"/>
    <property type="match status" value="1"/>
</dbReference>
<evidence type="ECO:0008006" key="3">
    <source>
        <dbReference type="Google" id="ProtNLM"/>
    </source>
</evidence>
<keyword evidence="2" id="KW-1185">Reference proteome</keyword>
<accession>A0ABW4D6R8</accession>
<reference evidence="2" key="1">
    <citation type="journal article" date="2019" name="Int. J. Syst. Evol. Microbiol.">
        <title>The Global Catalogue of Microorganisms (GCM) 10K type strain sequencing project: providing services to taxonomists for standard genome sequencing and annotation.</title>
        <authorList>
            <consortium name="The Broad Institute Genomics Platform"/>
            <consortium name="The Broad Institute Genome Sequencing Center for Infectious Disease"/>
            <person name="Wu L."/>
            <person name="Ma J."/>
        </authorList>
    </citation>
    <scope>NUCLEOTIDE SEQUENCE [LARGE SCALE GENOMIC DNA]</scope>
    <source>
        <strain evidence="2">CCM 8979</strain>
    </source>
</reference>
<dbReference type="Proteomes" id="UP001597189">
    <property type="component" value="Unassembled WGS sequence"/>
</dbReference>
<name>A0ABW4D6R8_9LACO</name>